<dbReference type="GO" id="GO:0034353">
    <property type="term" value="F:mRNA 5'-diphosphatase activity"/>
    <property type="evidence" value="ECO:0000318"/>
    <property type="project" value="GO_Central"/>
</dbReference>
<dbReference type="GO" id="GO:0003723">
    <property type="term" value="F:RNA binding"/>
    <property type="evidence" value="ECO:0007669"/>
    <property type="project" value="UniProtKB-KW"/>
</dbReference>
<keyword evidence="7" id="KW-1267">Proteomics identification</keyword>
<keyword evidence="2" id="KW-0539">Nucleus</keyword>
<dbReference type="PANTHER" id="PTHR12395">
    <property type="entry name" value="DOM-3 RELATED"/>
    <property type="match status" value="1"/>
</dbReference>
<dbReference type="GeneID" id="174408"/>
<dbReference type="Proteomes" id="UP000001940">
    <property type="component" value="Chromosome II"/>
</dbReference>
<dbReference type="InterPro" id="IPR013961">
    <property type="entry name" value="RAI1"/>
</dbReference>
<dbReference type="Bgee" id="WBGene00008561">
    <property type="expression patterns" value="Expressed in germ line (C elegans) and 4 other cell types or tissues"/>
</dbReference>
<dbReference type="PaxDb" id="6239-F07H5.10"/>
<keyword evidence="2" id="KW-0547">Nucleotide-binding</keyword>
<dbReference type="AGR" id="WB:WBGene00008561"/>
<dbReference type="PANTHER" id="PTHR12395:SF14">
    <property type="entry name" value="DECAPPING NUCLEASE"/>
    <property type="match status" value="1"/>
</dbReference>
<dbReference type="EC" id="3.6.1.-" evidence="2"/>
<comment type="cofactor">
    <cofactor evidence="2">
        <name>a divalent metal cation</name>
        <dbReference type="ChEBI" id="CHEBI:60240"/>
    </cofactor>
</comment>
<dbReference type="GO" id="GO:0110155">
    <property type="term" value="P:NAD-cap decapping"/>
    <property type="evidence" value="ECO:0000318"/>
    <property type="project" value="GO_Central"/>
</dbReference>
<evidence type="ECO:0000313" key="5">
    <source>
        <dbReference type="Proteomes" id="UP000001940"/>
    </source>
</evidence>
<evidence type="ECO:0000313" key="4">
    <source>
        <dbReference type="EMBL" id="CAA92656.2"/>
    </source>
</evidence>
<dbReference type="PeptideAtlas" id="Q19174"/>
<feature type="domain" description="RAI1-like" evidence="3">
    <location>
        <begin position="54"/>
        <end position="317"/>
    </location>
</feature>
<dbReference type="CTD" id="174408"/>
<keyword evidence="2" id="KW-0479">Metal-binding</keyword>
<evidence type="ECO:0000259" key="3">
    <source>
        <dbReference type="Pfam" id="PF08652"/>
    </source>
</evidence>
<dbReference type="SMR" id="Q19174"/>
<dbReference type="Pfam" id="PF08652">
    <property type="entry name" value="RAI1"/>
    <property type="match status" value="1"/>
</dbReference>
<comment type="subcellular location">
    <subcellularLocation>
        <location evidence="2">Nucleus</location>
    </subcellularLocation>
</comment>
<comment type="similarity">
    <text evidence="1 2">Belongs to the DXO/Dom3Z family.</text>
</comment>
<dbReference type="InterPro" id="IPR039039">
    <property type="entry name" value="RAI1-like_fam"/>
</dbReference>
<protein>
    <recommendedName>
        <fullName evidence="2">Decapping nuclease</fullName>
        <ecNumber evidence="2">3.6.1.-</ecNumber>
    </recommendedName>
</protein>
<comment type="function">
    <text evidence="2">Decapping enzyme for NAD-capped RNAs: specifically hydrolyzes the nicotinamide adenine dinucleotide (NAD) cap from a subset of RNAs by removing the entire NAD moiety from the 5'-end of an NAD-capped RNA.</text>
</comment>
<proteinExistence type="evidence at protein level"/>
<dbReference type="GO" id="GO:0000166">
    <property type="term" value="F:nucleotide binding"/>
    <property type="evidence" value="ECO:0007669"/>
    <property type="project" value="UniProtKB-KW"/>
</dbReference>
<organism evidence="4 5">
    <name type="scientific">Caenorhabditis elegans</name>
    <dbReference type="NCBI Taxonomy" id="6239"/>
    <lineage>
        <taxon>Eukaryota</taxon>
        <taxon>Metazoa</taxon>
        <taxon>Ecdysozoa</taxon>
        <taxon>Nematoda</taxon>
        <taxon>Chromadorea</taxon>
        <taxon>Rhabditida</taxon>
        <taxon>Rhabditina</taxon>
        <taxon>Rhabditomorpha</taxon>
        <taxon>Rhabditoidea</taxon>
        <taxon>Rhabditidae</taxon>
        <taxon>Peloderinae</taxon>
        <taxon>Caenorhabditis</taxon>
    </lineage>
</organism>
<dbReference type="GO" id="GO:0005829">
    <property type="term" value="C:cytosol"/>
    <property type="evidence" value="ECO:0000318"/>
    <property type="project" value="GO_Central"/>
</dbReference>
<dbReference type="STRING" id="6239.F07H5.10.1"/>
<dbReference type="InParanoid" id="Q19174"/>
<keyword evidence="2" id="KW-0540">Nuclease</keyword>
<dbReference type="PIR" id="T20555">
    <property type="entry name" value="T20555"/>
</dbReference>
<evidence type="ECO:0000313" key="6">
    <source>
        <dbReference type="WormBase" id="F07H5.10"/>
    </source>
</evidence>
<dbReference type="AlphaFoldDB" id="Q19174"/>
<dbReference type="KEGG" id="cel:CELE_F07H5.10"/>
<dbReference type="UCSC" id="F07H5.10">
    <property type="organism name" value="c. elegans"/>
</dbReference>
<dbReference type="FunCoup" id="Q19174">
    <property type="interactions" value="550"/>
</dbReference>
<dbReference type="GO" id="GO:0046872">
    <property type="term" value="F:metal ion binding"/>
    <property type="evidence" value="ECO:0007669"/>
    <property type="project" value="UniProtKB-KW"/>
</dbReference>
<accession>Q19174</accession>
<keyword evidence="2" id="KW-0694">RNA-binding</keyword>
<dbReference type="WormBase" id="F07H5.10">
    <property type="protein sequence ID" value="CE28906"/>
    <property type="gene ID" value="WBGene00008561"/>
</dbReference>
<dbReference type="GO" id="GO:0000956">
    <property type="term" value="P:nuclear-transcribed mRNA catabolic process"/>
    <property type="evidence" value="ECO:0000318"/>
    <property type="project" value="GO_Central"/>
</dbReference>
<dbReference type="RefSeq" id="NP_495876.1">
    <property type="nucleotide sequence ID" value="NM_063475.3"/>
</dbReference>
<keyword evidence="5" id="KW-1185">Reference proteome</keyword>
<dbReference type="GO" id="GO:0005634">
    <property type="term" value="C:nucleus"/>
    <property type="evidence" value="ECO:0000318"/>
    <property type="project" value="GO_Central"/>
</dbReference>
<dbReference type="OrthoDB" id="5774862at2759"/>
<dbReference type="EMBL" id="BX284602">
    <property type="protein sequence ID" value="CAA92656.2"/>
    <property type="molecule type" value="Genomic_DNA"/>
</dbReference>
<evidence type="ECO:0000256" key="2">
    <source>
        <dbReference type="RuleBase" id="RU367113"/>
    </source>
</evidence>
<dbReference type="eggNOG" id="KOG1982">
    <property type="taxonomic scope" value="Eukaryota"/>
</dbReference>
<keyword evidence="2" id="KW-0378">Hydrolase</keyword>
<dbReference type="HOGENOM" id="CLU_819495_0_0_1"/>
<dbReference type="OMA" id="RFLCCRY"/>
<dbReference type="GO" id="GO:0004518">
    <property type="term" value="F:nuclease activity"/>
    <property type="evidence" value="ECO:0007669"/>
    <property type="project" value="UniProtKB-KW"/>
</dbReference>
<evidence type="ECO:0007829" key="7">
    <source>
        <dbReference type="PeptideAtlas" id="Q19174"/>
    </source>
</evidence>
<gene>
    <name evidence="4" type="ORF">CELE_F07H5.10</name>
    <name evidence="4 6" type="ORF">F07H5.10</name>
</gene>
<name>Q19174_CAEEL</name>
<evidence type="ECO:0000256" key="1">
    <source>
        <dbReference type="ARBA" id="ARBA00006562"/>
    </source>
</evidence>
<reference evidence="4 5" key="1">
    <citation type="journal article" date="1998" name="Science">
        <title>Genome sequence of the nematode C. elegans: a platform for investigating biology.</title>
        <authorList>
            <consortium name="The C. elegans sequencing consortium"/>
            <person name="Sulson J.E."/>
            <person name="Waterston R."/>
        </authorList>
    </citation>
    <scope>NUCLEOTIDE SEQUENCE [LARGE SCALE GENOMIC DNA]</scope>
    <source>
        <strain evidence="4 5">Bristol N2</strain>
    </source>
</reference>
<sequence>MSLPPRPYDNRPPTGVRAKPVINLNIEYTSCNDSVAPACSTRPMLIENMINQRNVNINVLEGYDPKSKSVINQHSIYHLYEFESKTRFLDRIPRPRVSRFTELKTRFLCCRYVLCAIDDVMQKQKPMELMAIRLNGDIYIGANKSMDLQTDKKTQEAAFGGLNFAMKVTRESDQKILKKHHSVVKQLRIENTRNSMSMSIFVSSVARAFDQRGNVVELKTVGSKVMGKVQNLSRLKARDWWLRALLSGADRIVYGLRMDNMKVNEIHEAQLTDFTKGHFRFDGAKLFSEIFKIFSTIDKIIGAEGDMCMVKSDGSTPISVTLTTRESLKRSPFW</sequence>